<organism evidence="5 6">
    <name type="scientific">Sphingomonas rosea</name>
    <dbReference type="NCBI Taxonomy" id="335605"/>
    <lineage>
        <taxon>Bacteria</taxon>
        <taxon>Pseudomonadati</taxon>
        <taxon>Pseudomonadota</taxon>
        <taxon>Alphaproteobacteria</taxon>
        <taxon>Sphingomonadales</taxon>
        <taxon>Sphingomonadaceae</taxon>
        <taxon>Sphingomonas</taxon>
    </lineage>
</organism>
<evidence type="ECO:0000259" key="4">
    <source>
        <dbReference type="Pfam" id="PF00294"/>
    </source>
</evidence>
<dbReference type="RefSeq" id="WP_344696799.1">
    <property type="nucleotide sequence ID" value="NZ_BAABBR010000001.1"/>
</dbReference>
<evidence type="ECO:0000313" key="5">
    <source>
        <dbReference type="EMBL" id="GAA4038103.1"/>
    </source>
</evidence>
<gene>
    <name evidence="5" type="ORF">GCM10022281_18530</name>
</gene>
<dbReference type="PANTHER" id="PTHR43320:SF2">
    <property type="entry name" value="2-DEHYDRO-3-DEOXYGLUCONOKINASE_2-DEHYDRO-3-DEOXYGALACTONOKINASE"/>
    <property type="match status" value="1"/>
</dbReference>
<dbReference type="GO" id="GO:0016301">
    <property type="term" value="F:kinase activity"/>
    <property type="evidence" value="ECO:0007669"/>
    <property type="project" value="UniProtKB-KW"/>
</dbReference>
<dbReference type="InterPro" id="IPR011611">
    <property type="entry name" value="PfkB_dom"/>
</dbReference>
<evidence type="ECO:0000256" key="2">
    <source>
        <dbReference type="ARBA" id="ARBA00022679"/>
    </source>
</evidence>
<dbReference type="EMBL" id="BAABBR010000001">
    <property type="protein sequence ID" value="GAA4038103.1"/>
    <property type="molecule type" value="Genomic_DNA"/>
</dbReference>
<dbReference type="InterPro" id="IPR052700">
    <property type="entry name" value="Carb_kinase_PfkB-like"/>
</dbReference>
<evidence type="ECO:0000313" key="6">
    <source>
        <dbReference type="Proteomes" id="UP001424459"/>
    </source>
</evidence>
<keyword evidence="6" id="KW-1185">Reference proteome</keyword>
<reference evidence="6" key="1">
    <citation type="journal article" date="2019" name="Int. J. Syst. Evol. Microbiol.">
        <title>The Global Catalogue of Microorganisms (GCM) 10K type strain sequencing project: providing services to taxonomists for standard genome sequencing and annotation.</title>
        <authorList>
            <consortium name="The Broad Institute Genomics Platform"/>
            <consortium name="The Broad Institute Genome Sequencing Center for Infectious Disease"/>
            <person name="Wu L."/>
            <person name="Ma J."/>
        </authorList>
    </citation>
    <scope>NUCLEOTIDE SEQUENCE [LARGE SCALE GENOMIC DNA]</scope>
    <source>
        <strain evidence="6">JCM 17564</strain>
    </source>
</reference>
<evidence type="ECO:0000256" key="3">
    <source>
        <dbReference type="ARBA" id="ARBA00022777"/>
    </source>
</evidence>
<dbReference type="InterPro" id="IPR029056">
    <property type="entry name" value="Ribokinase-like"/>
</dbReference>
<dbReference type="Pfam" id="PF00294">
    <property type="entry name" value="PfkB"/>
    <property type="match status" value="1"/>
</dbReference>
<keyword evidence="2" id="KW-0808">Transferase</keyword>
<dbReference type="Gene3D" id="3.40.1190.20">
    <property type="match status" value="1"/>
</dbReference>
<dbReference type="SUPFAM" id="SSF53613">
    <property type="entry name" value="Ribokinase-like"/>
    <property type="match status" value="1"/>
</dbReference>
<protein>
    <submittedName>
        <fullName evidence="5">Sugar kinase</fullName>
    </submittedName>
</protein>
<sequence length="332" mass="34737">MIACFGELLIRLSPPDRKMLVQADTLDVSVGGAEANVAAGLASLGHEVRFVGKVSGNPLGDRAVAALRAAGVDTRFLQRSTDRMGLYFLEQGAGARPSSIVYDRTGSGHADGTAGDIDFAGALAGARLLHSGGIIPALGPGGAAIARASHAAAKAHDAPICFDVNYREHLWGSWESDPRAVLTELVGDATILIGGPRDIAMLLERPFFNAQPDERRAAAEAAFAAFPRLQLIASTHRSVSSDHHHLSARVDSRTGASQTEAIRLSAIVDRIGTGDAFAAGVLDQWLAGGDEAAMANSGLALAALKHSLPGDLCLIRREMLEAFRPDGGDVRR</sequence>
<evidence type="ECO:0000256" key="1">
    <source>
        <dbReference type="ARBA" id="ARBA00010688"/>
    </source>
</evidence>
<keyword evidence="3 5" id="KW-0418">Kinase</keyword>
<comment type="similarity">
    <text evidence="1">Belongs to the carbohydrate kinase PfkB family.</text>
</comment>
<dbReference type="PANTHER" id="PTHR43320">
    <property type="entry name" value="SUGAR KINASE"/>
    <property type="match status" value="1"/>
</dbReference>
<feature type="domain" description="Carbohydrate kinase PfkB" evidence="4">
    <location>
        <begin position="2"/>
        <end position="306"/>
    </location>
</feature>
<dbReference type="Proteomes" id="UP001424459">
    <property type="component" value="Unassembled WGS sequence"/>
</dbReference>
<accession>A0ABP7U8Y0</accession>
<comment type="caution">
    <text evidence="5">The sequence shown here is derived from an EMBL/GenBank/DDBJ whole genome shotgun (WGS) entry which is preliminary data.</text>
</comment>
<name>A0ABP7U8Y0_9SPHN</name>
<proteinExistence type="inferred from homology"/>
<dbReference type="CDD" id="cd01166">
    <property type="entry name" value="KdgK"/>
    <property type="match status" value="1"/>
</dbReference>